<dbReference type="AlphaFoldDB" id="A0A0G0H1I6"/>
<proteinExistence type="predicted"/>
<dbReference type="Proteomes" id="UP000034471">
    <property type="component" value="Unassembled WGS sequence"/>
</dbReference>
<evidence type="ECO:0000313" key="2">
    <source>
        <dbReference type="Proteomes" id="UP000034471"/>
    </source>
</evidence>
<accession>A0A0G0H1I6</accession>
<sequence>MERIRLQNITNPKEANIFLKDIFIPKFNERFSVIPAKVGDSHRELTKQDTQNLNRIFSVQSLRTINQDFTIQFKTKWYQLKEIQPTTVRPKEHVIIEEWIDGTLHFNLRGYDLPHFPLPERPLKMKTNPTILTTHKLNWKAPVNRLWELS</sequence>
<evidence type="ECO:0000313" key="1">
    <source>
        <dbReference type="EMBL" id="KKQ37083.1"/>
    </source>
</evidence>
<comment type="caution">
    <text evidence="1">The sequence shown here is derived from an EMBL/GenBank/DDBJ whole genome shotgun (WGS) entry which is preliminary data.</text>
</comment>
<organism evidence="1 2">
    <name type="scientific">Candidatus Roizmanbacteria bacterium GW2011_GWA2_37_7</name>
    <dbReference type="NCBI Taxonomy" id="1618481"/>
    <lineage>
        <taxon>Bacteria</taxon>
        <taxon>Candidatus Roizmaniibacteriota</taxon>
    </lineage>
</organism>
<gene>
    <name evidence="1" type="ORF">US54_C0045G0004</name>
</gene>
<reference evidence="1 2" key="1">
    <citation type="journal article" date="2015" name="Nature">
        <title>rRNA introns, odd ribosomes, and small enigmatic genomes across a large radiation of phyla.</title>
        <authorList>
            <person name="Brown C.T."/>
            <person name="Hug L.A."/>
            <person name="Thomas B.C."/>
            <person name="Sharon I."/>
            <person name="Castelle C.J."/>
            <person name="Singh A."/>
            <person name="Wilkins M.J."/>
            <person name="Williams K.H."/>
            <person name="Banfield J.F."/>
        </authorList>
    </citation>
    <scope>NUCLEOTIDE SEQUENCE [LARGE SCALE GENOMIC DNA]</scope>
</reference>
<dbReference type="EMBL" id="LBTJ01000045">
    <property type="protein sequence ID" value="KKQ37083.1"/>
    <property type="molecule type" value="Genomic_DNA"/>
</dbReference>
<dbReference type="STRING" id="1618481.US54_C0045G0004"/>
<name>A0A0G0H1I6_9BACT</name>
<protein>
    <submittedName>
        <fullName evidence="1">Uncharacterized protein</fullName>
    </submittedName>
</protein>